<evidence type="ECO:0000313" key="4">
    <source>
        <dbReference type="Proteomes" id="UP000582981"/>
    </source>
</evidence>
<feature type="coiled-coil region" evidence="1">
    <location>
        <begin position="12"/>
        <end position="39"/>
    </location>
</feature>
<sequence length="67" mass="7506">MTLATDSLPNDLQALKALVSAQRAEIERLKMMIAKLRRTQFGRSSEQLDAMIDQLQLGIPRALGHPF</sequence>
<proteinExistence type="predicted"/>
<feature type="domain" description="Transposase TnpC homeodomain" evidence="2">
    <location>
        <begin position="28"/>
        <end position="59"/>
    </location>
</feature>
<feature type="non-terminal residue" evidence="3">
    <location>
        <position position="67"/>
    </location>
</feature>
<dbReference type="RefSeq" id="WP_218177192.1">
    <property type="nucleotide sequence ID" value="NZ_JACAPU010000086.1"/>
</dbReference>
<reference evidence="3 4" key="1">
    <citation type="submission" date="2020-04" db="EMBL/GenBank/DDBJ databases">
        <title>Molecular characterization of pseudomonads from Agaricus bisporus reveal novel blotch 2 pathogens in Western Europe.</title>
        <authorList>
            <person name="Taparia T."/>
            <person name="Krijger M."/>
            <person name="Haynes E."/>
            <person name="Elpinstone J.G."/>
            <person name="Noble R."/>
            <person name="Van Der Wolf J."/>
        </authorList>
    </citation>
    <scope>NUCLEOTIDE SEQUENCE [LARGE SCALE GENOMIC DNA]</scope>
    <source>
        <strain evidence="3 4">F1001</strain>
    </source>
</reference>
<keyword evidence="1" id="KW-0175">Coiled coil</keyword>
<evidence type="ECO:0000259" key="2">
    <source>
        <dbReference type="Pfam" id="PF13007"/>
    </source>
</evidence>
<organism evidence="3 4">
    <name type="scientific">Pseudomonas gingeri</name>
    <dbReference type="NCBI Taxonomy" id="117681"/>
    <lineage>
        <taxon>Bacteria</taxon>
        <taxon>Pseudomonadati</taxon>
        <taxon>Pseudomonadota</taxon>
        <taxon>Gammaproteobacteria</taxon>
        <taxon>Pseudomonadales</taxon>
        <taxon>Pseudomonadaceae</taxon>
        <taxon>Pseudomonas</taxon>
    </lineage>
</organism>
<gene>
    <name evidence="3" type="ORF">HX829_33070</name>
</gene>
<protein>
    <recommendedName>
        <fullName evidence="2">Transposase TnpC homeodomain domain-containing protein</fullName>
    </recommendedName>
</protein>
<dbReference type="Pfam" id="PF13007">
    <property type="entry name" value="LZ_Tnp_IS66"/>
    <property type="match status" value="1"/>
</dbReference>
<dbReference type="AlphaFoldDB" id="A0A7Y7WL15"/>
<evidence type="ECO:0000313" key="3">
    <source>
        <dbReference type="EMBL" id="NWB51304.1"/>
    </source>
</evidence>
<comment type="caution">
    <text evidence="3">The sequence shown here is derived from an EMBL/GenBank/DDBJ whole genome shotgun (WGS) entry which is preliminary data.</text>
</comment>
<accession>A0A7Y7WL15</accession>
<dbReference type="Proteomes" id="UP000582981">
    <property type="component" value="Unassembled WGS sequence"/>
</dbReference>
<evidence type="ECO:0000256" key="1">
    <source>
        <dbReference type="SAM" id="Coils"/>
    </source>
</evidence>
<name>A0A7Y7WL15_9PSED</name>
<dbReference type="InterPro" id="IPR024463">
    <property type="entry name" value="Transposase_TnpC_homeodom"/>
</dbReference>
<dbReference type="EMBL" id="JACAPU010000086">
    <property type="protein sequence ID" value="NWB51304.1"/>
    <property type="molecule type" value="Genomic_DNA"/>
</dbReference>